<accession>A0A1N7S7Z3</accession>
<dbReference type="STRING" id="1247936.BN2475_400102"/>
<protein>
    <submittedName>
        <fullName evidence="2">Uncharacterized protein</fullName>
    </submittedName>
</protein>
<dbReference type="AlphaFoldDB" id="A0A1N7S7Z3"/>
<evidence type="ECO:0000313" key="3">
    <source>
        <dbReference type="Proteomes" id="UP000187012"/>
    </source>
</evidence>
<reference evidence="2 3" key="1">
    <citation type="submission" date="2016-12" db="EMBL/GenBank/DDBJ databases">
        <authorList>
            <person name="Song W.-J."/>
            <person name="Kurnit D.M."/>
        </authorList>
    </citation>
    <scope>NUCLEOTIDE SEQUENCE [LARGE SCALE GENOMIC DNA]</scope>
    <source>
        <strain evidence="2 3">STM7296</strain>
    </source>
</reference>
<keyword evidence="3" id="KW-1185">Reference proteome</keyword>
<evidence type="ECO:0000313" key="2">
    <source>
        <dbReference type="EMBL" id="SIT43133.1"/>
    </source>
</evidence>
<organism evidence="2 3">
    <name type="scientific">Paraburkholderia ribeironis</name>
    <dbReference type="NCBI Taxonomy" id="1247936"/>
    <lineage>
        <taxon>Bacteria</taxon>
        <taxon>Pseudomonadati</taxon>
        <taxon>Pseudomonadota</taxon>
        <taxon>Betaproteobacteria</taxon>
        <taxon>Burkholderiales</taxon>
        <taxon>Burkholderiaceae</taxon>
        <taxon>Paraburkholderia</taxon>
    </lineage>
</organism>
<feature type="region of interest" description="Disordered" evidence="1">
    <location>
        <begin position="1"/>
        <end position="20"/>
    </location>
</feature>
<feature type="compositionally biased region" description="Basic and acidic residues" evidence="1">
    <location>
        <begin position="1"/>
        <end position="12"/>
    </location>
</feature>
<gene>
    <name evidence="2" type="ORF">BN2475_400102</name>
</gene>
<sequence length="105" mass="11173">MMEAGVKGDAKTAVKSAVKPAMKPAMKSAAQFGANAGGWPVDDITGLVRRLPELDPASYFDAQSKESYQQSLTRWPLLARLMNLVPRNPVDAPAAPQPAPALKAE</sequence>
<dbReference type="Proteomes" id="UP000187012">
    <property type="component" value="Unassembled WGS sequence"/>
</dbReference>
<name>A0A1N7S7Z3_9BURK</name>
<proteinExistence type="predicted"/>
<dbReference type="EMBL" id="CYGX02000040">
    <property type="protein sequence ID" value="SIT43133.1"/>
    <property type="molecule type" value="Genomic_DNA"/>
</dbReference>
<evidence type="ECO:0000256" key="1">
    <source>
        <dbReference type="SAM" id="MobiDB-lite"/>
    </source>
</evidence>